<reference evidence="1 2" key="1">
    <citation type="submission" date="2017-08" db="EMBL/GenBank/DDBJ databases">
        <title>Fine stratification of microbial communities through a metagenomic profile of the photic zone.</title>
        <authorList>
            <person name="Haro-Moreno J.M."/>
            <person name="Lopez-Perez M."/>
            <person name="De La Torre J."/>
            <person name="Picazo A."/>
            <person name="Camacho A."/>
            <person name="Rodriguez-Valera F."/>
        </authorList>
    </citation>
    <scope>NUCLEOTIDE SEQUENCE [LARGE SCALE GENOMIC DNA]</scope>
    <source>
        <strain evidence="1">MED-G24</strain>
    </source>
</reference>
<proteinExistence type="predicted"/>
<sequence length="279" mass="31375">MDFNGPLNFLSPTQSAQDDLIPPISERTNRATLIQDARTRHGVLDAASDHTDLLTDGIGFLLVNAPSAVQDWTDISDVADHYYEECRRLLAAIMPDATVPAISSHTYRNEEIKDHHWIDGIQYGPCATGVHNDYADFIEDDGTVSRKFTEVMGMPADRRVIGINIWRSVSEEPLARFPLAVCDRTSISRDDLEYELNPNAKPGPFNAHFCKPNDDQHWYYYPEMTHDESLIFTTYDSHPSDDPVFCPTLHTAVPIPGSEGRQPRESVEVRFFVTLPLAG</sequence>
<protein>
    <recommendedName>
        <fullName evidence="3">Methyltransferase</fullName>
    </recommendedName>
</protein>
<dbReference type="PANTHER" id="PTHR34598:SF3">
    <property type="entry name" value="OXIDOREDUCTASE AN1597"/>
    <property type="match status" value="1"/>
</dbReference>
<dbReference type="EMBL" id="NTKD01000033">
    <property type="protein sequence ID" value="PDH38865.1"/>
    <property type="molecule type" value="Genomic_DNA"/>
</dbReference>
<dbReference type="AlphaFoldDB" id="A0A2A5WQQ9"/>
<dbReference type="GO" id="GO:0016491">
    <property type="term" value="F:oxidoreductase activity"/>
    <property type="evidence" value="ECO:0007669"/>
    <property type="project" value="InterPro"/>
</dbReference>
<dbReference type="Proteomes" id="UP000219327">
    <property type="component" value="Unassembled WGS sequence"/>
</dbReference>
<organism evidence="1 2">
    <name type="scientific">OM182 bacterium MED-G24</name>
    <dbReference type="NCBI Taxonomy" id="1986255"/>
    <lineage>
        <taxon>Bacteria</taxon>
        <taxon>Pseudomonadati</taxon>
        <taxon>Pseudomonadota</taxon>
        <taxon>Gammaproteobacteria</taxon>
        <taxon>OMG group</taxon>
        <taxon>OM182 clade</taxon>
    </lineage>
</organism>
<evidence type="ECO:0000313" key="1">
    <source>
        <dbReference type="EMBL" id="PDH38865.1"/>
    </source>
</evidence>
<evidence type="ECO:0008006" key="3">
    <source>
        <dbReference type="Google" id="ProtNLM"/>
    </source>
</evidence>
<accession>A0A2A5WQQ9</accession>
<comment type="caution">
    <text evidence="1">The sequence shown here is derived from an EMBL/GenBank/DDBJ whole genome shotgun (WGS) entry which is preliminary data.</text>
</comment>
<name>A0A2A5WQQ9_9GAMM</name>
<dbReference type="PANTHER" id="PTHR34598">
    <property type="entry name" value="BLL6449 PROTEIN"/>
    <property type="match status" value="1"/>
</dbReference>
<gene>
    <name evidence="1" type="ORF">CNE99_06605</name>
</gene>
<evidence type="ECO:0000313" key="2">
    <source>
        <dbReference type="Proteomes" id="UP000219327"/>
    </source>
</evidence>
<dbReference type="NCBIfam" id="NF041278">
    <property type="entry name" value="CmcJ_NvfI_EfuI"/>
    <property type="match status" value="1"/>
</dbReference>
<dbReference type="InterPro" id="IPR044053">
    <property type="entry name" value="AsaB-like"/>
</dbReference>